<dbReference type="EMBL" id="VSSQ01002729">
    <property type="protein sequence ID" value="MPM17081.1"/>
    <property type="molecule type" value="Genomic_DNA"/>
</dbReference>
<dbReference type="PANTHER" id="PTHR30146:SF152">
    <property type="entry name" value="TRANSCRIPTIONAL REGULATORY PROTEIN"/>
    <property type="match status" value="1"/>
</dbReference>
<dbReference type="InterPro" id="IPR028082">
    <property type="entry name" value="Peripla_BP_I"/>
</dbReference>
<dbReference type="GO" id="GO:0003700">
    <property type="term" value="F:DNA-binding transcription factor activity"/>
    <property type="evidence" value="ECO:0007669"/>
    <property type="project" value="TreeGrafter"/>
</dbReference>
<gene>
    <name evidence="5" type="ORF">SDC9_63465</name>
</gene>
<dbReference type="CDD" id="cd01392">
    <property type="entry name" value="HTH_LacI"/>
    <property type="match status" value="1"/>
</dbReference>
<dbReference type="PROSITE" id="PS00356">
    <property type="entry name" value="HTH_LACI_1"/>
    <property type="match status" value="1"/>
</dbReference>
<feature type="domain" description="HTH lacI-type" evidence="4">
    <location>
        <begin position="5"/>
        <end position="59"/>
    </location>
</feature>
<protein>
    <recommendedName>
        <fullName evidence="4">HTH lacI-type domain-containing protein</fullName>
    </recommendedName>
</protein>
<evidence type="ECO:0000256" key="2">
    <source>
        <dbReference type="ARBA" id="ARBA00023125"/>
    </source>
</evidence>
<accession>A0A644XMP6</accession>
<dbReference type="GO" id="GO:0000976">
    <property type="term" value="F:transcription cis-regulatory region binding"/>
    <property type="evidence" value="ECO:0007669"/>
    <property type="project" value="TreeGrafter"/>
</dbReference>
<name>A0A644XMP6_9ZZZZ</name>
<dbReference type="InterPro" id="IPR000843">
    <property type="entry name" value="HTH_LacI"/>
</dbReference>
<comment type="caution">
    <text evidence="5">The sequence shown here is derived from an EMBL/GenBank/DDBJ whole genome shotgun (WGS) entry which is preliminary data.</text>
</comment>
<dbReference type="AlphaFoldDB" id="A0A644XMP6"/>
<dbReference type="InterPro" id="IPR025997">
    <property type="entry name" value="SBP_2_dom"/>
</dbReference>
<proteinExistence type="predicted"/>
<keyword evidence="2" id="KW-0238">DNA-binding</keyword>
<reference evidence="5" key="1">
    <citation type="submission" date="2019-08" db="EMBL/GenBank/DDBJ databases">
        <authorList>
            <person name="Kucharzyk K."/>
            <person name="Murdoch R.W."/>
            <person name="Higgins S."/>
            <person name="Loffler F."/>
        </authorList>
    </citation>
    <scope>NUCLEOTIDE SEQUENCE</scope>
</reference>
<dbReference type="PROSITE" id="PS50932">
    <property type="entry name" value="HTH_LACI_2"/>
    <property type="match status" value="1"/>
</dbReference>
<evidence type="ECO:0000313" key="5">
    <source>
        <dbReference type="EMBL" id="MPM17081.1"/>
    </source>
</evidence>
<organism evidence="5">
    <name type="scientific">bioreactor metagenome</name>
    <dbReference type="NCBI Taxonomy" id="1076179"/>
    <lineage>
        <taxon>unclassified sequences</taxon>
        <taxon>metagenomes</taxon>
        <taxon>ecological metagenomes</taxon>
    </lineage>
</organism>
<evidence type="ECO:0000256" key="1">
    <source>
        <dbReference type="ARBA" id="ARBA00023015"/>
    </source>
</evidence>
<dbReference type="Gene3D" id="3.40.50.2300">
    <property type="match status" value="2"/>
</dbReference>
<keyword evidence="1" id="KW-0805">Transcription regulation</keyword>
<keyword evidence="3" id="KW-0804">Transcription</keyword>
<dbReference type="SMART" id="SM00354">
    <property type="entry name" value="HTH_LACI"/>
    <property type="match status" value="1"/>
</dbReference>
<evidence type="ECO:0000259" key="4">
    <source>
        <dbReference type="PROSITE" id="PS50932"/>
    </source>
</evidence>
<dbReference type="Pfam" id="PF00356">
    <property type="entry name" value="LacI"/>
    <property type="match status" value="1"/>
</dbReference>
<evidence type="ECO:0000256" key="3">
    <source>
        <dbReference type="ARBA" id="ARBA00023163"/>
    </source>
</evidence>
<dbReference type="SUPFAM" id="SSF47413">
    <property type="entry name" value="lambda repressor-like DNA-binding domains"/>
    <property type="match status" value="1"/>
</dbReference>
<dbReference type="SUPFAM" id="SSF53822">
    <property type="entry name" value="Periplasmic binding protein-like I"/>
    <property type="match status" value="1"/>
</dbReference>
<dbReference type="InterPro" id="IPR010982">
    <property type="entry name" value="Lambda_DNA-bd_dom_sf"/>
</dbReference>
<dbReference type="Gene3D" id="1.10.260.40">
    <property type="entry name" value="lambda repressor-like DNA-binding domains"/>
    <property type="match status" value="1"/>
</dbReference>
<dbReference type="Pfam" id="PF13407">
    <property type="entry name" value="Peripla_BP_4"/>
    <property type="match status" value="1"/>
</dbReference>
<dbReference type="PANTHER" id="PTHR30146">
    <property type="entry name" value="LACI-RELATED TRANSCRIPTIONAL REPRESSOR"/>
    <property type="match status" value="1"/>
</dbReference>
<sequence>MEKRTTITDIAKRAGVSIGTVHCALSGKPGVSEETRRRISDLAKQMDYRPNAVAASLKRRTIRIAAAFPGPTEESRYYYTFIWQGLRDSIRSRSDYNVSLVEVPFYMGPNSQGNELSALLETEQIDGLITTGYTDLRGMTAFQGFAQKGVPVVLVGDDIPKSGRLFCVQPDYQIIGRTIAELITRQIPAEGGILVSAGDVMVPSHYLTLQGFDAYLQENGCKNPVYKVHESGDQQMTYEHLLRELTVRDDLLGCWSVNARSSVLLGRALVESGRAGKLAAVGSDLFAENAAFLRDGVFSNLLYKNPYAQAYTAAKHLTEYLIKGERPPQDVICIGSEVIFKSSLPMYDNGLYRQLR</sequence>